<organism evidence="3 4">
    <name type="scientific">Thalassomonas haliotis</name>
    <dbReference type="NCBI Taxonomy" id="485448"/>
    <lineage>
        <taxon>Bacteria</taxon>
        <taxon>Pseudomonadati</taxon>
        <taxon>Pseudomonadota</taxon>
        <taxon>Gammaproteobacteria</taxon>
        <taxon>Alteromonadales</taxon>
        <taxon>Colwelliaceae</taxon>
        <taxon>Thalassomonas</taxon>
    </lineage>
</organism>
<dbReference type="RefSeq" id="WP_274052088.1">
    <property type="nucleotide sequence ID" value="NZ_CP059693.1"/>
</dbReference>
<dbReference type="InterPro" id="IPR012337">
    <property type="entry name" value="RNaseH-like_sf"/>
</dbReference>
<sequence>MFQINEVVEYNQALFRILMLMPDHLVWIALDDASAFPRLMSKSELSNAIDEEILVRKEDPHTELAFQTPEEGSTARIKRDNNYQLIRPLLDSPEYYIAKSRSAIINQVIAEQGSTKQTLYRLARRYWQRGQTPNALLPDYKNSGAKGKKRTGTDKKLGRPRKDMPGTGVIIDDFIERLFRIAIDKYLLTDKGYSFPYAHRRFKTLYENHFPGTPEEEMPTNWQMLHFYKREYQQVDKIQKRVSRIEFNKDVRPLISTANTQVLGPGSRYEIDATIADIYLVSDSERGNIVGRPVVYMVKDVFSRMVAGFYVGFENASYVAAMQALAMAMMDKVELCRQYGFEIESEDWPAVGLPDAILADRGEILGYQIESLENNFSVRIENTPPYRGEAKGIIERSFKGLHAEYSAFAPGVVTGTKIKKRGDKDYRLDARLTIREFKEITLSSILYHNQFAVLKKYDRDIDMPTDLPLVPKELWNWGLQHRTGRLRAASYDALRVSLLPRIKATLSDLGACAFGVYYTSEELIKLGWLHRSAEASRPEKIDAAYDPASADHIYLFPEKNSTKYWICKLADRSREFDGSSFWDVWQVQAEQKQTMAKRQVVSEQKKRHHEEFVVDKIKQAVKMTADTSTLSNAERIAAINDNKRKEKAVERRENAYRPETVTRDREADVVHLAEPAEPDYSYPDHIDELFGEDDEL</sequence>
<protein>
    <submittedName>
        <fullName evidence="3">DDE-type integrase/transposase/recombinase</fullName>
    </submittedName>
</protein>
<dbReference type="Gene3D" id="3.30.420.10">
    <property type="entry name" value="Ribonuclease H-like superfamily/Ribonuclease H"/>
    <property type="match status" value="1"/>
</dbReference>
<gene>
    <name evidence="3" type="ORF">H3N35_27375</name>
</gene>
<dbReference type="SUPFAM" id="SSF53098">
    <property type="entry name" value="Ribonuclease H-like"/>
    <property type="match status" value="1"/>
</dbReference>
<feature type="region of interest" description="Disordered" evidence="1">
    <location>
        <begin position="137"/>
        <end position="162"/>
    </location>
</feature>
<keyword evidence="4" id="KW-1185">Reference proteome</keyword>
<feature type="compositionally biased region" description="Basic and acidic residues" evidence="1">
    <location>
        <begin position="151"/>
        <end position="162"/>
    </location>
</feature>
<dbReference type="Proteomes" id="UP001215231">
    <property type="component" value="Chromosome"/>
</dbReference>
<feature type="compositionally biased region" description="Basic and acidic residues" evidence="1">
    <location>
        <begin position="644"/>
        <end position="671"/>
    </location>
</feature>
<feature type="region of interest" description="Disordered" evidence="1">
    <location>
        <begin position="644"/>
        <end position="696"/>
    </location>
</feature>
<dbReference type="InterPro" id="IPR036397">
    <property type="entry name" value="RNaseH_sf"/>
</dbReference>
<reference evidence="3 4" key="1">
    <citation type="journal article" date="2022" name="Mar. Drugs">
        <title>Bioassay-Guided Fractionation Leads to the Detection of Cholic Acid Generated by the Rare Thalassomonas sp.</title>
        <authorList>
            <person name="Pheiffer F."/>
            <person name="Schneider Y.K."/>
            <person name="Hansen E.H."/>
            <person name="Andersen J.H."/>
            <person name="Isaksson J."/>
            <person name="Busche T."/>
            <person name="R C."/>
            <person name="Kalinowski J."/>
            <person name="Zyl L.V."/>
            <person name="Trindade M."/>
        </authorList>
    </citation>
    <scope>NUCLEOTIDE SEQUENCE [LARGE SCALE GENOMIC DNA]</scope>
    <source>
        <strain evidence="3 4">A5K-61T</strain>
    </source>
</reference>
<accession>A0ABY7VEK5</accession>
<evidence type="ECO:0000313" key="3">
    <source>
        <dbReference type="EMBL" id="WDE11865.1"/>
    </source>
</evidence>
<feature type="domain" description="Integrase catalytic" evidence="2">
    <location>
        <begin position="261"/>
        <end position="479"/>
    </location>
</feature>
<evidence type="ECO:0000313" key="4">
    <source>
        <dbReference type="Proteomes" id="UP001215231"/>
    </source>
</evidence>
<name>A0ABY7VEK5_9GAMM</name>
<dbReference type="InterPro" id="IPR001584">
    <property type="entry name" value="Integrase_cat-core"/>
</dbReference>
<evidence type="ECO:0000259" key="2">
    <source>
        <dbReference type="PROSITE" id="PS50994"/>
    </source>
</evidence>
<dbReference type="EMBL" id="CP059693">
    <property type="protein sequence ID" value="WDE11865.1"/>
    <property type="molecule type" value="Genomic_DNA"/>
</dbReference>
<evidence type="ECO:0000256" key="1">
    <source>
        <dbReference type="SAM" id="MobiDB-lite"/>
    </source>
</evidence>
<proteinExistence type="predicted"/>
<dbReference type="PROSITE" id="PS50994">
    <property type="entry name" value="INTEGRASE"/>
    <property type="match status" value="1"/>
</dbReference>